<protein>
    <submittedName>
        <fullName evidence="6">Non-hem dioxygenase N-terminal domain</fullName>
    </submittedName>
</protein>
<reference evidence="6 7" key="1">
    <citation type="submission" date="2023-12" db="EMBL/GenBank/DDBJ databases">
        <title>A high-quality genome assembly for Dillenia turbinata (Dilleniales).</title>
        <authorList>
            <person name="Chanderbali A."/>
        </authorList>
    </citation>
    <scope>NUCLEOTIDE SEQUENCE [LARGE SCALE GENOMIC DNA]</scope>
    <source>
        <strain evidence="6">LSX21</strain>
        <tissue evidence="6">Leaf</tissue>
    </source>
</reference>
<comment type="similarity">
    <text evidence="1 4">Belongs to the iron/ascorbate-dependent oxidoreductase family.</text>
</comment>
<evidence type="ECO:0000259" key="5">
    <source>
        <dbReference type="PROSITE" id="PS51471"/>
    </source>
</evidence>
<evidence type="ECO:0000313" key="7">
    <source>
        <dbReference type="Proteomes" id="UP001370490"/>
    </source>
</evidence>
<proteinExistence type="inferred from homology"/>
<dbReference type="SUPFAM" id="SSF51197">
    <property type="entry name" value="Clavaminate synthase-like"/>
    <property type="match status" value="1"/>
</dbReference>
<accession>A0AAN8W5J7</accession>
<dbReference type="FunFam" id="2.60.120.330:FF:000018">
    <property type="entry name" value="2-oxoglutarate (2OG) and Fe(II)-dependent oxygenase superfamily protein"/>
    <property type="match status" value="1"/>
</dbReference>
<dbReference type="GO" id="GO:0046872">
    <property type="term" value="F:metal ion binding"/>
    <property type="evidence" value="ECO:0007669"/>
    <property type="project" value="UniProtKB-KW"/>
</dbReference>
<dbReference type="InterPro" id="IPR050295">
    <property type="entry name" value="Plant_2OG-oxidoreductases"/>
</dbReference>
<dbReference type="Pfam" id="PF03171">
    <property type="entry name" value="2OG-FeII_Oxy"/>
    <property type="match status" value="1"/>
</dbReference>
<evidence type="ECO:0000313" key="6">
    <source>
        <dbReference type="EMBL" id="KAK6941726.1"/>
    </source>
</evidence>
<feature type="domain" description="Fe2OG dioxygenase" evidence="5">
    <location>
        <begin position="201"/>
        <end position="301"/>
    </location>
</feature>
<dbReference type="PANTHER" id="PTHR47991">
    <property type="entry name" value="OXOGLUTARATE/IRON-DEPENDENT DIOXYGENASE"/>
    <property type="match status" value="1"/>
</dbReference>
<dbReference type="Proteomes" id="UP001370490">
    <property type="component" value="Unassembled WGS sequence"/>
</dbReference>
<keyword evidence="6" id="KW-0223">Dioxygenase</keyword>
<dbReference type="GO" id="GO:0051213">
    <property type="term" value="F:dioxygenase activity"/>
    <property type="evidence" value="ECO:0007669"/>
    <property type="project" value="UniProtKB-KW"/>
</dbReference>
<organism evidence="6 7">
    <name type="scientific">Dillenia turbinata</name>
    <dbReference type="NCBI Taxonomy" id="194707"/>
    <lineage>
        <taxon>Eukaryota</taxon>
        <taxon>Viridiplantae</taxon>
        <taxon>Streptophyta</taxon>
        <taxon>Embryophyta</taxon>
        <taxon>Tracheophyta</taxon>
        <taxon>Spermatophyta</taxon>
        <taxon>Magnoliopsida</taxon>
        <taxon>eudicotyledons</taxon>
        <taxon>Gunneridae</taxon>
        <taxon>Pentapetalae</taxon>
        <taxon>Dilleniales</taxon>
        <taxon>Dilleniaceae</taxon>
        <taxon>Dillenia</taxon>
    </lineage>
</organism>
<dbReference type="AlphaFoldDB" id="A0AAN8W5J7"/>
<evidence type="ECO:0000256" key="3">
    <source>
        <dbReference type="ARBA" id="ARBA00023004"/>
    </source>
</evidence>
<keyword evidence="2 4" id="KW-0479">Metal-binding</keyword>
<keyword evidence="4" id="KW-0560">Oxidoreductase</keyword>
<dbReference type="InterPro" id="IPR005123">
    <property type="entry name" value="Oxoglu/Fe-dep_dioxygenase_dom"/>
</dbReference>
<dbReference type="EMBL" id="JBAMMX010000004">
    <property type="protein sequence ID" value="KAK6941726.1"/>
    <property type="molecule type" value="Genomic_DNA"/>
</dbReference>
<dbReference type="PROSITE" id="PS51471">
    <property type="entry name" value="FE2OG_OXY"/>
    <property type="match status" value="1"/>
</dbReference>
<dbReference type="InterPro" id="IPR026992">
    <property type="entry name" value="DIOX_N"/>
</dbReference>
<dbReference type="Pfam" id="PF14226">
    <property type="entry name" value="DIOX_N"/>
    <property type="match status" value="1"/>
</dbReference>
<dbReference type="Gene3D" id="2.60.120.330">
    <property type="entry name" value="B-lactam Antibiotic, Isopenicillin N Synthase, Chain"/>
    <property type="match status" value="1"/>
</dbReference>
<dbReference type="InterPro" id="IPR027443">
    <property type="entry name" value="IPNS-like_sf"/>
</dbReference>
<comment type="caution">
    <text evidence="6">The sequence shown here is derived from an EMBL/GenBank/DDBJ whole genome shotgun (WGS) entry which is preliminary data.</text>
</comment>
<evidence type="ECO:0000256" key="4">
    <source>
        <dbReference type="RuleBase" id="RU003682"/>
    </source>
</evidence>
<name>A0AAN8W5J7_9MAGN</name>
<keyword evidence="7" id="KW-1185">Reference proteome</keyword>
<evidence type="ECO:0000256" key="2">
    <source>
        <dbReference type="ARBA" id="ARBA00022723"/>
    </source>
</evidence>
<evidence type="ECO:0000256" key="1">
    <source>
        <dbReference type="ARBA" id="ARBA00008056"/>
    </source>
</evidence>
<gene>
    <name evidence="6" type="ORF">RJ641_027103</name>
</gene>
<keyword evidence="3 4" id="KW-0408">Iron</keyword>
<dbReference type="InterPro" id="IPR044861">
    <property type="entry name" value="IPNS-like_FE2OG_OXY"/>
</dbReference>
<sequence>MAANKSAQQMSIDGDQPPERFIVRESSFGVLDICPPTASIPVINLSLLTSSDLSLSSKEEVQELDKLRLAFSSWGCVQVVNHGISNALLEKVLEISKKFFALPMEEKNRYARAIDNFEGYGGDRIVSEKQVLDWMDRLSLMVFPQDQRKLNYWPKDPKNFGDVLHEYAVKTKLVMDKLLKAMAKSLNVEEDSFAKKFGDRAIMKARFCFYPSCPRPDQVLGLKPHSDRSGLTTILQDTEVEGLHVCKDNQWFGVIPIPYAIFVNLGDQMQILSNGMFKSPLHRVVTNAKTTRRSIAMFNEPEPEEEIGPVHSLIDEKRPRVYKRVKNYANFNFESFQKGQVPLEAMKI</sequence>